<sequence length="119" mass="14067">MMLGKCPYCEDGQIEVRKKEVNGKKVELYACSNAKWYSEDGELFELTADATCDFRIWQNALRKYGKYLKQREVRALLNGEDVMVTFHSKKYKEKITYQKYITLNQEYGVSVIWDIDVEE</sequence>
<protein>
    <submittedName>
        <fullName evidence="1">Uncharacterized protein</fullName>
    </submittedName>
</protein>
<evidence type="ECO:0000313" key="2">
    <source>
        <dbReference type="Proteomes" id="UP000290657"/>
    </source>
</evidence>
<evidence type="ECO:0000313" key="1">
    <source>
        <dbReference type="EMBL" id="RXJ53795.1"/>
    </source>
</evidence>
<accession>A0A4Q0XMN7</accession>
<comment type="caution">
    <text evidence="1">The sequence shown here is derived from an EMBL/GenBank/DDBJ whole genome shotgun (WGS) entry which is preliminary data.</text>
</comment>
<gene>
    <name evidence="1" type="ORF">CRV04_12635</name>
</gene>
<organism evidence="1 2">
    <name type="scientific">Candidatus Marinarcus aquaticus</name>
    <dbReference type="NCBI Taxonomy" id="2044504"/>
    <lineage>
        <taxon>Bacteria</taxon>
        <taxon>Pseudomonadati</taxon>
        <taxon>Campylobacterota</taxon>
        <taxon>Epsilonproteobacteria</taxon>
        <taxon>Campylobacterales</taxon>
        <taxon>Arcobacteraceae</taxon>
        <taxon>Candidatus Marinarcus</taxon>
    </lineage>
</organism>
<dbReference type="OrthoDB" id="5339567at2"/>
<dbReference type="EMBL" id="PDKN01000012">
    <property type="protein sequence ID" value="RXJ53795.1"/>
    <property type="molecule type" value="Genomic_DNA"/>
</dbReference>
<dbReference type="AlphaFoldDB" id="A0A4Q0XMN7"/>
<dbReference type="Proteomes" id="UP000290657">
    <property type="component" value="Unassembled WGS sequence"/>
</dbReference>
<name>A0A4Q0XMN7_9BACT</name>
<reference evidence="1 2" key="1">
    <citation type="submission" date="2017-10" db="EMBL/GenBank/DDBJ databases">
        <title>Genomics of the genus Arcobacter.</title>
        <authorList>
            <person name="Perez-Cataluna A."/>
            <person name="Figueras M.J."/>
        </authorList>
    </citation>
    <scope>NUCLEOTIDE SEQUENCE [LARGE SCALE GENOMIC DNA]</scope>
    <source>
        <strain evidence="1 2">CECT 8987</strain>
    </source>
</reference>
<keyword evidence="2" id="KW-1185">Reference proteome</keyword>
<proteinExistence type="predicted"/>